<dbReference type="InterPro" id="IPR029061">
    <property type="entry name" value="THDP-binding"/>
</dbReference>
<dbReference type="InterPro" id="IPR033412">
    <property type="entry name" value="PFOR_II"/>
</dbReference>
<gene>
    <name evidence="4" type="ORF">AMJ52_09440</name>
</gene>
<evidence type="ECO:0000259" key="2">
    <source>
        <dbReference type="Pfam" id="PF01855"/>
    </source>
</evidence>
<dbReference type="InterPro" id="IPR002880">
    <property type="entry name" value="Pyrv_Fd/Flavodoxin_OxRdtase_N"/>
</dbReference>
<dbReference type="AlphaFoldDB" id="A0A0S7Y7U9"/>
<dbReference type="NCBIfam" id="NF006412">
    <property type="entry name" value="PRK08659.1"/>
    <property type="match status" value="1"/>
</dbReference>
<dbReference type="EC" id="1.2.7.3" evidence="4"/>
<evidence type="ECO:0000259" key="3">
    <source>
        <dbReference type="Pfam" id="PF17147"/>
    </source>
</evidence>
<dbReference type="PANTHER" id="PTHR43088:SF1">
    <property type="entry name" value="SUBUNIT OF PYRUVATE:FLAVODOXIN OXIDOREDUCTASE"/>
    <property type="match status" value="1"/>
</dbReference>
<feature type="domain" description="Pyruvate flavodoxin/ferredoxin oxidoreductase pyrimidine binding" evidence="2">
    <location>
        <begin position="19"/>
        <end position="245"/>
    </location>
</feature>
<dbReference type="PANTHER" id="PTHR43088">
    <property type="entry name" value="SUBUNIT OF PYRUVATE:FLAVODOXIN OXIDOREDUCTASE-RELATED"/>
    <property type="match status" value="1"/>
</dbReference>
<dbReference type="InterPro" id="IPR009014">
    <property type="entry name" value="Transketo_C/PFOR_II"/>
</dbReference>
<evidence type="ECO:0000313" key="4">
    <source>
        <dbReference type="EMBL" id="KPJ70784.1"/>
    </source>
</evidence>
<dbReference type="SUPFAM" id="SSF52518">
    <property type="entry name" value="Thiamin diphosphate-binding fold (THDP-binding)"/>
    <property type="match status" value="1"/>
</dbReference>
<evidence type="ECO:0000313" key="5">
    <source>
        <dbReference type="Proteomes" id="UP000051012"/>
    </source>
</evidence>
<dbReference type="InterPro" id="IPR052368">
    <property type="entry name" value="2-oxoacid_oxidoreductase"/>
</dbReference>
<name>A0A0S7Y7U9_UNCT6</name>
<reference evidence="4 5" key="1">
    <citation type="journal article" date="2015" name="Microbiome">
        <title>Genomic resolution of linkages in carbon, nitrogen, and sulfur cycling among widespread estuary sediment bacteria.</title>
        <authorList>
            <person name="Baker B.J."/>
            <person name="Lazar C.S."/>
            <person name="Teske A.P."/>
            <person name="Dick G.J."/>
        </authorList>
    </citation>
    <scope>NUCLEOTIDE SEQUENCE [LARGE SCALE GENOMIC DNA]</scope>
    <source>
        <strain evidence="4">DG_78</strain>
    </source>
</reference>
<feature type="domain" description="Pyruvate:ferredoxin oxidoreductase core" evidence="3">
    <location>
        <begin position="278"/>
        <end position="361"/>
    </location>
</feature>
<dbReference type="Pfam" id="PF17147">
    <property type="entry name" value="PFOR_II"/>
    <property type="match status" value="1"/>
</dbReference>
<evidence type="ECO:0000256" key="1">
    <source>
        <dbReference type="ARBA" id="ARBA00023002"/>
    </source>
</evidence>
<comment type="caution">
    <text evidence="4">The sequence shown here is derived from an EMBL/GenBank/DDBJ whole genome shotgun (WGS) entry which is preliminary data.</text>
</comment>
<accession>A0A0S7Y7U9</accession>
<dbReference type="PATRIC" id="fig|1703772.3.peg.1164"/>
<dbReference type="Gene3D" id="3.40.50.920">
    <property type="match status" value="1"/>
</dbReference>
<dbReference type="Proteomes" id="UP000051012">
    <property type="component" value="Unassembled WGS sequence"/>
</dbReference>
<dbReference type="EMBL" id="LJNI01000157">
    <property type="protein sequence ID" value="KPJ70784.1"/>
    <property type="molecule type" value="Genomic_DNA"/>
</dbReference>
<keyword evidence="1 4" id="KW-0560">Oxidoreductase</keyword>
<organism evidence="4 5">
    <name type="scientific">candidate division TA06 bacterium DG_78</name>
    <dbReference type="NCBI Taxonomy" id="1703772"/>
    <lineage>
        <taxon>Bacteria</taxon>
        <taxon>Bacteria division TA06</taxon>
    </lineage>
</organism>
<dbReference type="CDD" id="cd07034">
    <property type="entry name" value="TPP_PYR_PFOR_IOR-alpha_like"/>
    <property type="match status" value="1"/>
</dbReference>
<sequence length="393" mass="43798">MKAVVQGSHVLMGNHACVEGALAAGCRFLGGYPIAPALEIYERFLERAKEVDATFIQMEDEISALAAVLGASWTGKKSMTVTSGPGLSLMMEHLGLGVMLETPCVIVDIQRVGPSLGMPNRPSQGDMMQARWGSHGDYEIVALSPSSAQDMFDYTIKAFNFSERYRIPVALMADEYVAHVKEEIIIPPFEKIHIEPRRYYDGPHNGYLPFKRDKNYVPRMVDIGKGYRFHVTGLTHDDRGYPIMNEECQEYNVHPLVRKIRDYADSIVEVQESNTEDAEVVIVSYGGTTRAALKAMAQARKSGMKVGSLKLVTVWPFPEKRVVELAKKVKALIVPEMNFGQVVFEVERCSHGYANVIFVPHGEKGAEHTEDLLAVITQAMQENIVRDGIIEYT</sequence>
<proteinExistence type="predicted"/>
<dbReference type="GO" id="GO:0047553">
    <property type="term" value="F:2-oxoglutarate synthase activity"/>
    <property type="evidence" value="ECO:0007669"/>
    <property type="project" value="UniProtKB-EC"/>
</dbReference>
<dbReference type="Gene3D" id="3.40.50.970">
    <property type="match status" value="1"/>
</dbReference>
<dbReference type="Pfam" id="PF01855">
    <property type="entry name" value="POR_N"/>
    <property type="match status" value="1"/>
</dbReference>
<dbReference type="SUPFAM" id="SSF52922">
    <property type="entry name" value="TK C-terminal domain-like"/>
    <property type="match status" value="1"/>
</dbReference>
<protein>
    <submittedName>
        <fullName evidence="4">2-oxoglutarate ferredoxin oxidoreductase subunit alpha</fullName>
        <ecNumber evidence="4">1.2.7.3</ecNumber>
    </submittedName>
</protein>
<dbReference type="FunFam" id="3.40.50.970:FF:000022">
    <property type="entry name" value="2-oxoglutarate ferredoxin oxidoreductase alpha subunit"/>
    <property type="match status" value="1"/>
</dbReference>